<dbReference type="GO" id="GO:0051603">
    <property type="term" value="P:proteolysis involved in protein catabolic process"/>
    <property type="evidence" value="ECO:0007669"/>
    <property type="project" value="InterPro"/>
</dbReference>
<name>A0A6L8LII8_9RHOB</name>
<comment type="caution">
    <text evidence="1">The sequence shown here is derived from an EMBL/GenBank/DDBJ whole genome shotgun (WGS) entry which is preliminary data.</text>
</comment>
<dbReference type="EMBL" id="WWEN01000002">
    <property type="protein sequence ID" value="MYM54786.1"/>
    <property type="molecule type" value="Genomic_DNA"/>
</dbReference>
<dbReference type="GO" id="GO:0005839">
    <property type="term" value="C:proteasome core complex"/>
    <property type="evidence" value="ECO:0007669"/>
    <property type="project" value="InterPro"/>
</dbReference>
<dbReference type="InterPro" id="IPR029055">
    <property type="entry name" value="Ntn_hydrolases_N"/>
</dbReference>
<evidence type="ECO:0000313" key="2">
    <source>
        <dbReference type="Proteomes" id="UP000479043"/>
    </source>
</evidence>
<sequence length="260" mass="29110">MTYCVGLTLDRGMVFMSDTRTNAGVDNISTFRKMRIWEQPGERSITLMSAGNLATTQAVVSLLEERAKQVADRDPGIMACESMFEVATMVGDTLREVIRDNTEHGQRAESTFHATLLLGGQLGDGQMRLFLIYPEGNFIEASPDTPFFQIGETKYGRPILLRAYDPEMSFEDAIKLLLVSFDSTIKANLSVAPPLDVHVYEKDSLKTGKVFRIDADNDYFHDISDGWGVALREAFASLPQFDFDKSLSKREASFRHKDEG</sequence>
<dbReference type="PIRSF" id="PIRSF009120">
    <property type="entry name" value="UCP009120_prtse"/>
    <property type="match status" value="1"/>
</dbReference>
<dbReference type="Gene3D" id="3.60.20.10">
    <property type="entry name" value="Glutamine Phosphoribosylpyrophosphate, subunit 1, domain 1"/>
    <property type="match status" value="1"/>
</dbReference>
<protein>
    <submittedName>
        <fullName evidence="1">Peptidase</fullName>
    </submittedName>
</protein>
<reference evidence="1 2" key="1">
    <citation type="submission" date="2020-01" db="EMBL/GenBank/DDBJ databases">
        <authorList>
            <person name="Chen S."/>
        </authorList>
    </citation>
    <scope>NUCLEOTIDE SEQUENCE [LARGE SCALE GENOMIC DNA]</scope>
    <source>
        <strain evidence="1 2">GS-10</strain>
    </source>
</reference>
<proteinExistence type="predicted"/>
<dbReference type="AlphaFoldDB" id="A0A6L8LII8"/>
<dbReference type="Pfam" id="PF00227">
    <property type="entry name" value="Proteasome"/>
    <property type="match status" value="1"/>
</dbReference>
<gene>
    <name evidence="1" type="ORF">GR167_05685</name>
</gene>
<dbReference type="Proteomes" id="UP000479043">
    <property type="component" value="Unassembled WGS sequence"/>
</dbReference>
<organism evidence="1 2">
    <name type="scientific">Thalassovita mangrovi</name>
    <dbReference type="NCBI Taxonomy" id="2692236"/>
    <lineage>
        <taxon>Bacteria</taxon>
        <taxon>Pseudomonadati</taxon>
        <taxon>Pseudomonadota</taxon>
        <taxon>Alphaproteobacteria</taxon>
        <taxon>Rhodobacterales</taxon>
        <taxon>Roseobacteraceae</taxon>
        <taxon>Thalassovita</taxon>
    </lineage>
</organism>
<dbReference type="InterPro" id="IPR016545">
    <property type="entry name" value="UCP009120_prtse"/>
</dbReference>
<dbReference type="SUPFAM" id="SSF56235">
    <property type="entry name" value="N-terminal nucleophile aminohydrolases (Ntn hydrolases)"/>
    <property type="match status" value="1"/>
</dbReference>
<accession>A0A6L8LII8</accession>
<evidence type="ECO:0000313" key="1">
    <source>
        <dbReference type="EMBL" id="MYM54786.1"/>
    </source>
</evidence>
<keyword evidence="2" id="KW-1185">Reference proteome</keyword>
<dbReference type="InterPro" id="IPR001353">
    <property type="entry name" value="Proteasome_sua/b"/>
</dbReference>
<dbReference type="RefSeq" id="WP_160972458.1">
    <property type="nucleotide sequence ID" value="NZ_WWEN01000002.1"/>
</dbReference>